<accession>A0A1X2ISW2</accession>
<dbReference type="AlphaFoldDB" id="A0A1X2ISW2"/>
<comment type="caution">
    <text evidence="2">The sequence shown here is derived from an EMBL/GenBank/DDBJ whole genome shotgun (WGS) entry which is preliminary data.</text>
</comment>
<feature type="compositionally biased region" description="Polar residues" evidence="1">
    <location>
        <begin position="273"/>
        <end position="288"/>
    </location>
</feature>
<proteinExistence type="predicted"/>
<feature type="region of interest" description="Disordered" evidence="1">
    <location>
        <begin position="365"/>
        <end position="430"/>
    </location>
</feature>
<protein>
    <submittedName>
        <fullName evidence="2">Uncharacterized protein</fullName>
    </submittedName>
</protein>
<feature type="compositionally biased region" description="Basic residues" evidence="1">
    <location>
        <begin position="421"/>
        <end position="430"/>
    </location>
</feature>
<organism evidence="2 3">
    <name type="scientific">Absidia repens</name>
    <dbReference type="NCBI Taxonomy" id="90262"/>
    <lineage>
        <taxon>Eukaryota</taxon>
        <taxon>Fungi</taxon>
        <taxon>Fungi incertae sedis</taxon>
        <taxon>Mucoromycota</taxon>
        <taxon>Mucoromycotina</taxon>
        <taxon>Mucoromycetes</taxon>
        <taxon>Mucorales</taxon>
        <taxon>Cunninghamellaceae</taxon>
        <taxon>Absidia</taxon>
    </lineage>
</organism>
<name>A0A1X2ISW2_9FUNG</name>
<reference evidence="2 3" key="1">
    <citation type="submission" date="2016-07" db="EMBL/GenBank/DDBJ databases">
        <title>Pervasive Adenine N6-methylation of Active Genes in Fungi.</title>
        <authorList>
            <consortium name="DOE Joint Genome Institute"/>
            <person name="Mondo S.J."/>
            <person name="Dannebaum R.O."/>
            <person name="Kuo R.C."/>
            <person name="Labutti K."/>
            <person name="Haridas S."/>
            <person name="Kuo A."/>
            <person name="Salamov A."/>
            <person name="Ahrendt S.R."/>
            <person name="Lipzen A."/>
            <person name="Sullivan W."/>
            <person name="Andreopoulos W.B."/>
            <person name="Clum A."/>
            <person name="Lindquist E."/>
            <person name="Daum C."/>
            <person name="Ramamoorthy G.K."/>
            <person name="Gryganskyi A."/>
            <person name="Culley D."/>
            <person name="Magnuson J.K."/>
            <person name="James T.Y."/>
            <person name="O'Malley M.A."/>
            <person name="Stajich J.E."/>
            <person name="Spatafora J.W."/>
            <person name="Visel A."/>
            <person name="Grigoriev I.V."/>
        </authorList>
    </citation>
    <scope>NUCLEOTIDE SEQUENCE [LARGE SCALE GENOMIC DNA]</scope>
    <source>
        <strain evidence="2 3">NRRL 1336</strain>
    </source>
</reference>
<feature type="region of interest" description="Disordered" evidence="1">
    <location>
        <begin position="270"/>
        <end position="319"/>
    </location>
</feature>
<gene>
    <name evidence="2" type="ORF">BCR42DRAFT_488677</name>
</gene>
<dbReference type="OrthoDB" id="2287742at2759"/>
<dbReference type="Proteomes" id="UP000193560">
    <property type="component" value="Unassembled WGS sequence"/>
</dbReference>
<evidence type="ECO:0000256" key="1">
    <source>
        <dbReference type="SAM" id="MobiDB-lite"/>
    </source>
</evidence>
<feature type="compositionally biased region" description="Low complexity" evidence="1">
    <location>
        <begin position="367"/>
        <end position="398"/>
    </location>
</feature>
<feature type="compositionally biased region" description="Basic residues" evidence="1">
    <location>
        <begin position="300"/>
        <end position="311"/>
    </location>
</feature>
<sequence>MMTLGPNPSNINPQVSPWGYNTSFQPSSSIPLIQEQQESKSIIADEILNMSVDEILLIYKDDTDLLKHILAVKAQADQRKTADEFRQLEEARQKFCYEDGFNIDEYQCANYASDITKHSIHNISSPEYNQNNASPSFSEASFQTSQNYDNQDISANFDLLLSPPPPATMMMDHGMNIFPVTSHHHQEPAPTVPISMDLPLMPHGMTSQNFNYDNATSSSSLSPSFVSAGQFMSPSPNMDHTIPDVFSTVSSSSSSIDSSSLVADLSTMRPVSCSPSMESTSLSPGTHTGDSHPVADAKKKSPCSKHKRRHLSTTSVPGFSSSTHVLRWAATKKKRISRPIINVNQEPQAPLDHKKVMDALRNKLTRTQTSPSSPTSSSPLDTSASSSSPPTKPTSPTSPRSPPVDTQPSTSVLYLDLKSNPSRHRNCRHH</sequence>
<evidence type="ECO:0000313" key="2">
    <source>
        <dbReference type="EMBL" id="ORZ21628.1"/>
    </source>
</evidence>
<keyword evidence="3" id="KW-1185">Reference proteome</keyword>
<dbReference type="EMBL" id="MCGE01000005">
    <property type="protein sequence ID" value="ORZ21628.1"/>
    <property type="molecule type" value="Genomic_DNA"/>
</dbReference>
<evidence type="ECO:0000313" key="3">
    <source>
        <dbReference type="Proteomes" id="UP000193560"/>
    </source>
</evidence>
<feature type="compositionally biased region" description="Basic and acidic residues" evidence="1">
    <location>
        <begin position="289"/>
        <end position="299"/>
    </location>
</feature>